<protein>
    <submittedName>
        <fullName evidence="2">Alpha-tocopherol transfer protein-like</fullName>
    </submittedName>
</protein>
<dbReference type="PRINTS" id="PR00180">
    <property type="entry name" value="CRETINALDHBP"/>
</dbReference>
<evidence type="ECO:0000313" key="2">
    <source>
        <dbReference type="EMBL" id="KAJ6649743.1"/>
    </source>
</evidence>
<dbReference type="Gene3D" id="1.10.8.20">
    <property type="entry name" value="N-terminal domain of phosphatidylinositol transfer protein sec14p"/>
    <property type="match status" value="2"/>
</dbReference>
<dbReference type="EMBL" id="WJQU01000001">
    <property type="protein sequence ID" value="KAJ6649743.1"/>
    <property type="molecule type" value="Genomic_DNA"/>
</dbReference>
<dbReference type="InterPro" id="IPR036273">
    <property type="entry name" value="CRAL/TRIO_N_dom_sf"/>
</dbReference>
<dbReference type="CDD" id="cd00170">
    <property type="entry name" value="SEC14"/>
    <property type="match status" value="2"/>
</dbReference>
<dbReference type="InterPro" id="IPR011074">
    <property type="entry name" value="CRAL/TRIO_N_dom"/>
</dbReference>
<dbReference type="PANTHER" id="PTHR10174">
    <property type="entry name" value="ALPHA-TOCOPHEROL TRANSFER PROTEIN-RELATED"/>
    <property type="match status" value="1"/>
</dbReference>
<dbReference type="GO" id="GO:0016020">
    <property type="term" value="C:membrane"/>
    <property type="evidence" value="ECO:0007669"/>
    <property type="project" value="TreeGrafter"/>
</dbReference>
<dbReference type="Gene3D" id="1.20.5.1200">
    <property type="entry name" value="Alpha-tocopherol transfer"/>
    <property type="match status" value="2"/>
</dbReference>
<sequence>MCRSCMSADVLGVPGVPYISFDHSVCNSYCIVMSSLGMGIRSLNSELQLIAKEELHENPDQIHENLDIIKKWLEKSPHLRARKDDQFLVTFLRGCKYSLEKTKQKIDAYYTYRTHLVDFMGNRDPLRSEMREIMRLGITLPLPITGSLGSPRVILFRYAAYDPSKRTMEDAFRHITMVNDVLLNEDDNSIVSGQLYVGDLANITMAHMTQLNPALIKKTFMICQESSPIRIKGIHYINATKSFEHIFNIIKGFLNKKMRSRLFMHSSMDSFYKMVPRFMMPIEYDGEAGSVQTLVDEWEKKLLSYRDYFIDETFGVDENKRIGAATNPLLGIDVNGLFAFLSFFQIFKSSDDTSVIPEISQLIKEELHENPDQIHENLDIIKKWLEKSPHLRARKDDQFLVTFLRGCKYSLEKTKQKIDMYYTYRTNLVEFIGNRDPLRSEMREIMRLGTTVPLPITGGLGSPRVVFFRFAVCDPSKRLVEDAFRHFIMVNDVLLNEDDNSVVSGQLYILDLANITMGHITQLNPVLLKKAFMICQDSSPIRIKGIHYINAPKSFEHLFNIVKSILNEKMKKRLFMHSSMDTFYKMIPRKMMPIEYEGEAGSIQILVDEWEKKLLSYRDYFLDKTFGVDENKRIGGATNPLLGIDGSFKKLEFD</sequence>
<comment type="caution">
    <text evidence="2">The sequence shown here is derived from an EMBL/GenBank/DDBJ whole genome shotgun (WGS) entry which is preliminary data.</text>
</comment>
<dbReference type="SUPFAM" id="SSF46938">
    <property type="entry name" value="CRAL/TRIO N-terminal domain"/>
    <property type="match status" value="2"/>
</dbReference>
<feature type="domain" description="CRAL-TRIO" evidence="1">
    <location>
        <begin position="435"/>
        <end position="604"/>
    </location>
</feature>
<evidence type="ECO:0000313" key="3">
    <source>
        <dbReference type="Proteomes" id="UP001151699"/>
    </source>
</evidence>
<name>A0A9Q0NGC3_9DIPT</name>
<dbReference type="Proteomes" id="UP001151699">
    <property type="component" value="Chromosome A"/>
</dbReference>
<dbReference type="Gene3D" id="3.40.525.10">
    <property type="entry name" value="CRAL-TRIO lipid binding domain"/>
    <property type="match status" value="2"/>
</dbReference>
<dbReference type="PANTHER" id="PTHR10174:SF216">
    <property type="entry name" value="CRAL-TRIO DOMAIN-CONTAINING PROTEIN-RELATED"/>
    <property type="match status" value="1"/>
</dbReference>
<proteinExistence type="predicted"/>
<dbReference type="AlphaFoldDB" id="A0A9Q0NGC3"/>
<dbReference type="SUPFAM" id="SSF52087">
    <property type="entry name" value="CRAL/TRIO domain"/>
    <property type="match status" value="2"/>
</dbReference>
<dbReference type="InterPro" id="IPR001251">
    <property type="entry name" value="CRAL-TRIO_dom"/>
</dbReference>
<dbReference type="SMART" id="SM01100">
    <property type="entry name" value="CRAL_TRIO_N"/>
    <property type="match status" value="2"/>
</dbReference>
<dbReference type="PROSITE" id="PS50191">
    <property type="entry name" value="CRAL_TRIO"/>
    <property type="match status" value="2"/>
</dbReference>
<accession>A0A9Q0NGC3</accession>
<dbReference type="Pfam" id="PF00650">
    <property type="entry name" value="CRAL_TRIO"/>
    <property type="match status" value="2"/>
</dbReference>
<dbReference type="OrthoDB" id="6682367at2759"/>
<organism evidence="2 3">
    <name type="scientific">Pseudolycoriella hygida</name>
    <dbReference type="NCBI Taxonomy" id="35572"/>
    <lineage>
        <taxon>Eukaryota</taxon>
        <taxon>Metazoa</taxon>
        <taxon>Ecdysozoa</taxon>
        <taxon>Arthropoda</taxon>
        <taxon>Hexapoda</taxon>
        <taxon>Insecta</taxon>
        <taxon>Pterygota</taxon>
        <taxon>Neoptera</taxon>
        <taxon>Endopterygota</taxon>
        <taxon>Diptera</taxon>
        <taxon>Nematocera</taxon>
        <taxon>Sciaroidea</taxon>
        <taxon>Sciaridae</taxon>
        <taxon>Pseudolycoriella</taxon>
    </lineage>
</organism>
<reference evidence="2" key="1">
    <citation type="submission" date="2022-07" db="EMBL/GenBank/DDBJ databases">
        <authorList>
            <person name="Trinca V."/>
            <person name="Uliana J.V.C."/>
            <person name="Torres T.T."/>
            <person name="Ward R.J."/>
            <person name="Monesi N."/>
        </authorList>
    </citation>
    <scope>NUCLEOTIDE SEQUENCE</scope>
    <source>
        <strain evidence="2">HSMRA1968</strain>
        <tissue evidence="2">Whole embryos</tissue>
    </source>
</reference>
<evidence type="ECO:0000259" key="1">
    <source>
        <dbReference type="PROSITE" id="PS50191"/>
    </source>
</evidence>
<dbReference type="SMART" id="SM00516">
    <property type="entry name" value="SEC14"/>
    <property type="match status" value="2"/>
</dbReference>
<dbReference type="GO" id="GO:1902936">
    <property type="term" value="F:phosphatidylinositol bisphosphate binding"/>
    <property type="evidence" value="ECO:0007669"/>
    <property type="project" value="TreeGrafter"/>
</dbReference>
<dbReference type="InterPro" id="IPR036865">
    <property type="entry name" value="CRAL-TRIO_dom_sf"/>
</dbReference>
<feature type="domain" description="CRAL-TRIO" evidence="1">
    <location>
        <begin position="153"/>
        <end position="292"/>
    </location>
</feature>
<gene>
    <name evidence="2" type="primary">TTPAL_5</name>
    <name evidence="2" type="ORF">Bhyg_04982</name>
</gene>
<keyword evidence="3" id="KW-1185">Reference proteome</keyword>